<name>A0A415FWK6_BIFAD</name>
<feature type="domain" description="Dynamin N-terminal" evidence="7">
    <location>
        <begin position="189"/>
        <end position="409"/>
    </location>
</feature>
<dbReference type="Pfam" id="PF00350">
    <property type="entry name" value="Dynamin_N"/>
    <property type="match status" value="1"/>
</dbReference>
<keyword evidence="2" id="KW-0547">Nucleotide-binding</keyword>
<feature type="coiled-coil region" evidence="6">
    <location>
        <begin position="805"/>
        <end position="832"/>
    </location>
</feature>
<gene>
    <name evidence="8" type="ORF">DW072_00910</name>
</gene>
<dbReference type="OrthoDB" id="3650305at2"/>
<protein>
    <recommendedName>
        <fullName evidence="7">Dynamin N-terminal domain-containing protein</fullName>
    </recommendedName>
</protein>
<dbReference type="GO" id="GO:0003924">
    <property type="term" value="F:GTPase activity"/>
    <property type="evidence" value="ECO:0007669"/>
    <property type="project" value="InterPro"/>
</dbReference>
<dbReference type="GO" id="GO:0016020">
    <property type="term" value="C:membrane"/>
    <property type="evidence" value="ECO:0007669"/>
    <property type="project" value="UniProtKB-SubCell"/>
</dbReference>
<keyword evidence="6" id="KW-0175">Coiled coil</keyword>
<keyword evidence="5" id="KW-0472">Membrane</keyword>
<evidence type="ECO:0000313" key="8">
    <source>
        <dbReference type="EMBL" id="RHK27314.1"/>
    </source>
</evidence>
<dbReference type="AlphaFoldDB" id="A0A415FWK6"/>
<keyword evidence="4" id="KW-0342">GTP-binding</keyword>
<dbReference type="SUPFAM" id="SSF52540">
    <property type="entry name" value="P-loop containing nucleoside triphosphate hydrolases"/>
    <property type="match status" value="1"/>
</dbReference>
<dbReference type="InterPro" id="IPR045063">
    <property type="entry name" value="Dynamin_N"/>
</dbReference>
<evidence type="ECO:0000256" key="3">
    <source>
        <dbReference type="ARBA" id="ARBA00022801"/>
    </source>
</evidence>
<comment type="caution">
    <text evidence="8">The sequence shown here is derived from an EMBL/GenBank/DDBJ whole genome shotgun (WGS) entry which is preliminary data.</text>
</comment>
<dbReference type="GO" id="GO:0008053">
    <property type="term" value="P:mitochondrial fusion"/>
    <property type="evidence" value="ECO:0007669"/>
    <property type="project" value="TreeGrafter"/>
</dbReference>
<sequence>MIRERNPVPGMLSTGIHGFLRRGWNMAKKAVRIKYDPFACNVSFRIAQSVGGSWQEPSEGAALLKFTNRPILLSNCIFGIVTIINEKYNSVMDGLEIQFSGPNDDFALLEQVIKKVDDQQNGVGPLSCRLIGTYHTAEDALETIRRDYATIKHEFMPYLPGGDYYEHTSNQIGDQIVRFEDTISDAVPVCVVGNYSVGKSALINSLIGEEILPSQVNPSTAKNVKVVRSSTYSVAVYYPDDNGDLKLHRFGVEPSLGLVAQDSDEHGSEIAAKLNEFIGCVRGDEDKREVEIARAVLDKLNQGKNAELSGEFLGKFGSNVILEMPFADSILEKTDSRIVFFDTPGSDNAEVNQKEHKEALELLLGDQTNALPILVTSRDRAAGDGTEAIMHMLDEHANNFSSPSCLIVISKCDRLAKAQLREPVSALTKNWHGKSIVLFVTPIGALGVRKGEDADWLDESYSEFYEDWKRKQSGAHKVSLPEYNVYPCDRRVSMDELGVSQELYDTGIPSLEYEIQYYVEHYSKYKKCERGRKDLLGALAVAESELAEQKQQCTDKKQEAERRKLETRNALLKELDEIDIFIDPNLASNIATYFEDDLNSYCSKLKDALYEIYDSSDRENLQDFDDAINEHIRHHCQVNLIDKVYLAANGAKAKILASMAGFAEGYARTLQTYVEKNRSHFSEIGRKQLRECLEHNSALPEFTEVKSVLEGIQALFEKFALVGHTWRMITKKEDEARERLVCAKAKAFEQRLRGYDDVFGKNKPGAFFTTVFAKPVDQYAQQLRIWADEYKQYIKDQLDTDSVILSNMEDEIASLDAKVDDLKTRLSKVEDVRTELTSLLDEVAID</sequence>
<dbReference type="PANTHER" id="PTHR10465">
    <property type="entry name" value="TRANSMEMBRANE GTPASE FZO1"/>
    <property type="match status" value="1"/>
</dbReference>
<evidence type="ECO:0000259" key="7">
    <source>
        <dbReference type="Pfam" id="PF00350"/>
    </source>
</evidence>
<dbReference type="Proteomes" id="UP000285262">
    <property type="component" value="Unassembled WGS sequence"/>
</dbReference>
<proteinExistence type="predicted"/>
<comment type="subcellular location">
    <subcellularLocation>
        <location evidence="1">Membrane</location>
    </subcellularLocation>
</comment>
<dbReference type="PANTHER" id="PTHR10465:SF0">
    <property type="entry name" value="SARCALUMENIN"/>
    <property type="match status" value="1"/>
</dbReference>
<dbReference type="GO" id="GO:0005525">
    <property type="term" value="F:GTP binding"/>
    <property type="evidence" value="ECO:0007669"/>
    <property type="project" value="UniProtKB-KW"/>
</dbReference>
<feature type="coiled-coil region" evidence="6">
    <location>
        <begin position="532"/>
        <end position="577"/>
    </location>
</feature>
<accession>A0A415FWK6</accession>
<evidence type="ECO:0000256" key="5">
    <source>
        <dbReference type="ARBA" id="ARBA00023136"/>
    </source>
</evidence>
<dbReference type="EMBL" id="QRNG01000001">
    <property type="protein sequence ID" value="RHK27314.1"/>
    <property type="molecule type" value="Genomic_DNA"/>
</dbReference>
<evidence type="ECO:0000256" key="1">
    <source>
        <dbReference type="ARBA" id="ARBA00004370"/>
    </source>
</evidence>
<dbReference type="InterPro" id="IPR027417">
    <property type="entry name" value="P-loop_NTPase"/>
</dbReference>
<dbReference type="InterPro" id="IPR027094">
    <property type="entry name" value="Mitofusin_fam"/>
</dbReference>
<evidence type="ECO:0000256" key="2">
    <source>
        <dbReference type="ARBA" id="ARBA00022741"/>
    </source>
</evidence>
<evidence type="ECO:0000313" key="9">
    <source>
        <dbReference type="Proteomes" id="UP000285262"/>
    </source>
</evidence>
<organism evidence="8 9">
    <name type="scientific">Bifidobacterium adolescentis</name>
    <dbReference type="NCBI Taxonomy" id="1680"/>
    <lineage>
        <taxon>Bacteria</taxon>
        <taxon>Bacillati</taxon>
        <taxon>Actinomycetota</taxon>
        <taxon>Actinomycetes</taxon>
        <taxon>Bifidobacteriales</taxon>
        <taxon>Bifidobacteriaceae</taxon>
        <taxon>Bifidobacterium</taxon>
    </lineage>
</organism>
<keyword evidence="3" id="KW-0378">Hydrolase</keyword>
<reference evidence="8 9" key="1">
    <citation type="submission" date="2018-08" db="EMBL/GenBank/DDBJ databases">
        <title>A genome reference for cultivated species of the human gut microbiota.</title>
        <authorList>
            <person name="Zou Y."/>
            <person name="Xue W."/>
            <person name="Luo G."/>
        </authorList>
    </citation>
    <scope>NUCLEOTIDE SEQUENCE [LARGE SCALE GENOMIC DNA]</scope>
    <source>
        <strain evidence="8 9">AF45-19</strain>
    </source>
</reference>
<evidence type="ECO:0000256" key="6">
    <source>
        <dbReference type="SAM" id="Coils"/>
    </source>
</evidence>
<dbReference type="Gene3D" id="3.40.50.300">
    <property type="entry name" value="P-loop containing nucleotide triphosphate hydrolases"/>
    <property type="match status" value="1"/>
</dbReference>
<evidence type="ECO:0000256" key="4">
    <source>
        <dbReference type="ARBA" id="ARBA00023134"/>
    </source>
</evidence>